<dbReference type="Proteomes" id="UP000665026">
    <property type="component" value="Chromosome"/>
</dbReference>
<dbReference type="EMBL" id="CP060010">
    <property type="protein sequence ID" value="QTN36541.1"/>
    <property type="molecule type" value="Genomic_DNA"/>
</dbReference>
<dbReference type="AlphaFoldDB" id="A0A975EQN6"/>
<reference evidence="1" key="1">
    <citation type="submission" date="2020-07" db="EMBL/GenBank/DDBJ databases">
        <title>Genome sequences of bacteria associated with the marine, planktonic diatom Thalassiosira profunda strain ECT2AJA-044.</title>
        <authorList>
            <person name="Gargas C.B."/>
            <person name="Roberts W.R."/>
            <person name="Alverson A.J."/>
        </authorList>
    </citation>
    <scope>NUCLEOTIDE SEQUENCE</scope>
    <source>
        <strain evidence="1">ECT2AJA-044</strain>
    </source>
</reference>
<organism evidence="1 2">
    <name type="scientific">Cognatishimia activa</name>
    <dbReference type="NCBI Taxonomy" id="1715691"/>
    <lineage>
        <taxon>Bacteria</taxon>
        <taxon>Pseudomonadati</taxon>
        <taxon>Pseudomonadota</taxon>
        <taxon>Alphaproteobacteria</taxon>
        <taxon>Rhodobacterales</taxon>
        <taxon>Paracoccaceae</taxon>
        <taxon>Cognatishimia</taxon>
    </lineage>
</organism>
<gene>
    <name evidence="1" type="ORF">HZ995_03195</name>
</gene>
<name>A0A975EQN6_9RHOB</name>
<evidence type="ECO:0000313" key="1">
    <source>
        <dbReference type="EMBL" id="QTN36541.1"/>
    </source>
</evidence>
<dbReference type="CDD" id="cd07176">
    <property type="entry name" value="terB"/>
    <property type="match status" value="1"/>
</dbReference>
<evidence type="ECO:0000313" key="2">
    <source>
        <dbReference type="Proteomes" id="UP000665026"/>
    </source>
</evidence>
<dbReference type="KEGG" id="cact:HZ995_03195"/>
<proteinExistence type="predicted"/>
<dbReference type="SUPFAM" id="SSF158682">
    <property type="entry name" value="TerB-like"/>
    <property type="match status" value="1"/>
</dbReference>
<dbReference type="Gene3D" id="1.10.3680.10">
    <property type="entry name" value="TerB-like"/>
    <property type="match status" value="1"/>
</dbReference>
<sequence>MTEATPHPLTPQDSLVAMMVAVSASDATIRTAELINIQNAVNNLPIFADYDIDRITTVSQTVYDLFEQEDGIAALFGLIRDNLPEGLNETAYALACDVAASDGHIYEGELRLLEEMRYELQIDRLHAAAIERGSRARHMTLAHVS</sequence>
<accession>A0A975EQN6</accession>
<dbReference type="RefSeq" id="WP_209357240.1">
    <property type="nucleotide sequence ID" value="NZ_CP060010.1"/>
</dbReference>
<protein>
    <submittedName>
        <fullName evidence="1">Tellurite resistance TerB family protein</fullName>
    </submittedName>
</protein>
<dbReference type="InterPro" id="IPR029024">
    <property type="entry name" value="TerB-like"/>
</dbReference>